<keyword evidence="3" id="KW-1185">Reference proteome</keyword>
<evidence type="ECO:0000313" key="2">
    <source>
        <dbReference type="EMBL" id="SER50960.1"/>
    </source>
</evidence>
<keyword evidence="1" id="KW-0812">Transmembrane</keyword>
<feature type="transmembrane region" description="Helical" evidence="1">
    <location>
        <begin position="48"/>
        <end position="64"/>
    </location>
</feature>
<keyword evidence="1" id="KW-1133">Transmembrane helix</keyword>
<reference evidence="3" key="1">
    <citation type="submission" date="2016-10" db="EMBL/GenBank/DDBJ databases">
        <authorList>
            <person name="Varghese N."/>
            <person name="Submissions S."/>
        </authorList>
    </citation>
    <scope>NUCLEOTIDE SEQUENCE [LARGE SCALE GENOMIC DNA]</scope>
    <source>
        <strain evidence="3">DSM 25055</strain>
    </source>
</reference>
<sequence length="115" mass="13930">MDRYELAARIQMWIEYRKSRLAWWYENQLIRYRPDPLYWVYTSIDREVIVLTYATFVVLIPTLLSSNGHILPAVLTALFGTGVTRLLRIGRRKRRKEDLIDKVKEELKNEDWRRC</sequence>
<dbReference type="EMBL" id="FOFD01000006">
    <property type="protein sequence ID" value="SER50960.1"/>
    <property type="molecule type" value="Genomic_DNA"/>
</dbReference>
<dbReference type="OrthoDB" id="383721at2157"/>
<dbReference type="Proteomes" id="UP000199114">
    <property type="component" value="Unassembled WGS sequence"/>
</dbReference>
<proteinExistence type="predicted"/>
<evidence type="ECO:0000256" key="1">
    <source>
        <dbReference type="SAM" id="Phobius"/>
    </source>
</evidence>
<keyword evidence="1" id="KW-0472">Membrane</keyword>
<name>A0A1H9PS72_9EURY</name>
<organism evidence="2 3">
    <name type="scientific">Natrinema salaciae</name>
    <dbReference type="NCBI Taxonomy" id="1186196"/>
    <lineage>
        <taxon>Archaea</taxon>
        <taxon>Methanobacteriati</taxon>
        <taxon>Methanobacteriota</taxon>
        <taxon>Stenosarchaea group</taxon>
        <taxon>Halobacteria</taxon>
        <taxon>Halobacteriales</taxon>
        <taxon>Natrialbaceae</taxon>
        <taxon>Natrinema</taxon>
    </lineage>
</organism>
<dbReference type="RefSeq" id="WP_090620831.1">
    <property type="nucleotide sequence ID" value="NZ_FOFD01000006.1"/>
</dbReference>
<evidence type="ECO:0000313" key="3">
    <source>
        <dbReference type="Proteomes" id="UP000199114"/>
    </source>
</evidence>
<protein>
    <submittedName>
        <fullName evidence="2">Uncharacterized protein</fullName>
    </submittedName>
</protein>
<feature type="transmembrane region" description="Helical" evidence="1">
    <location>
        <begin position="70"/>
        <end position="87"/>
    </location>
</feature>
<accession>A0A1H9PS72</accession>
<dbReference type="AlphaFoldDB" id="A0A1H9PS72"/>
<dbReference type="STRING" id="1186196.SAMN04489841_3957"/>
<gene>
    <name evidence="2" type="ORF">SAMN04489841_3957</name>
</gene>